<evidence type="ECO:0000256" key="3">
    <source>
        <dbReference type="ARBA" id="ARBA00023602"/>
    </source>
</evidence>
<keyword evidence="7" id="KW-1185">Reference proteome</keyword>
<evidence type="ECO:0000256" key="4">
    <source>
        <dbReference type="SAM" id="MobiDB-lite"/>
    </source>
</evidence>
<dbReference type="InterPro" id="IPR019734">
    <property type="entry name" value="TPR_rpt"/>
</dbReference>
<evidence type="ECO:0000256" key="2">
    <source>
        <dbReference type="ARBA" id="ARBA00022803"/>
    </source>
</evidence>
<feature type="region of interest" description="Disordered" evidence="4">
    <location>
        <begin position="246"/>
        <end position="266"/>
    </location>
</feature>
<dbReference type="GO" id="GO:0005829">
    <property type="term" value="C:cytosol"/>
    <property type="evidence" value="ECO:0007669"/>
    <property type="project" value="TreeGrafter"/>
</dbReference>
<sequence length="410" mass="44897">MPPSMEEKRAKTASELLAEMNRVPLFMTTLDETDGAGGENVMLEAIKALAYEGTKAEVAANFREQGNEAARAKNWSDAREFYSKAIASVQGKRIIDVTERDDAAAAAKKGTEVVDEEAEKAKEREIEEACLANRALCNLELKNYGQTIKDCASALRLNPQNIKALYRAASACLALDKLPEALDASTTGLTLDPTNASLQTLQKKISARNDLLARLASERQARESQQRQEAQTLQLALRARNIVLRESSSSSSKTNNPPELQDATIHLSSPLDPSSTLVFPVLILYPLHAQTDFIKAFAEDETLLQHLEYLLPVPWENSTTSSTTTPPTSPTTTTTTEHEDEYATPETVECYMETASGGLIKAGKKLVLGKILSSPTGKMEIVDGLVRVFVVPKKRAGEWIGKFKERRGKS</sequence>
<dbReference type="SUPFAM" id="SSF48452">
    <property type="entry name" value="TPR-like"/>
    <property type="match status" value="1"/>
</dbReference>
<feature type="region of interest" description="Disordered" evidence="4">
    <location>
        <begin position="317"/>
        <end position="343"/>
    </location>
</feature>
<dbReference type="GO" id="GO:0005634">
    <property type="term" value="C:nucleus"/>
    <property type="evidence" value="ECO:0007669"/>
    <property type="project" value="TreeGrafter"/>
</dbReference>
<dbReference type="EMBL" id="ML992677">
    <property type="protein sequence ID" value="KAF2211287.1"/>
    <property type="molecule type" value="Genomic_DNA"/>
</dbReference>
<protein>
    <recommendedName>
        <fullName evidence="5">Cns1/TTC4 wheel domain-containing protein</fullName>
    </recommendedName>
</protein>
<dbReference type="GO" id="GO:0030544">
    <property type="term" value="F:Hsp70 protein binding"/>
    <property type="evidence" value="ECO:0007669"/>
    <property type="project" value="TreeGrafter"/>
</dbReference>
<dbReference type="Proteomes" id="UP000799539">
    <property type="component" value="Unassembled WGS sequence"/>
</dbReference>
<proteinExistence type="inferred from homology"/>
<organism evidence="6 7">
    <name type="scientific">Cercospora zeae-maydis SCOH1-5</name>
    <dbReference type="NCBI Taxonomy" id="717836"/>
    <lineage>
        <taxon>Eukaryota</taxon>
        <taxon>Fungi</taxon>
        <taxon>Dikarya</taxon>
        <taxon>Ascomycota</taxon>
        <taxon>Pezizomycotina</taxon>
        <taxon>Dothideomycetes</taxon>
        <taxon>Dothideomycetidae</taxon>
        <taxon>Mycosphaerellales</taxon>
        <taxon>Mycosphaerellaceae</taxon>
        <taxon>Cercospora</taxon>
    </lineage>
</organism>
<evidence type="ECO:0000256" key="1">
    <source>
        <dbReference type="ARBA" id="ARBA00022737"/>
    </source>
</evidence>
<gene>
    <name evidence="6" type="ORF">CERZMDRAFT_68787</name>
</gene>
<keyword evidence="2" id="KW-0802">TPR repeat</keyword>
<dbReference type="Pfam" id="PF18972">
    <property type="entry name" value="Wheel"/>
    <property type="match status" value="1"/>
</dbReference>
<dbReference type="GO" id="GO:0051879">
    <property type="term" value="F:Hsp90 protein binding"/>
    <property type="evidence" value="ECO:0007669"/>
    <property type="project" value="InterPro"/>
</dbReference>
<dbReference type="SMART" id="SM00028">
    <property type="entry name" value="TPR"/>
    <property type="match status" value="3"/>
</dbReference>
<reference evidence="6" key="1">
    <citation type="journal article" date="2020" name="Stud. Mycol.">
        <title>101 Dothideomycetes genomes: a test case for predicting lifestyles and emergence of pathogens.</title>
        <authorList>
            <person name="Haridas S."/>
            <person name="Albert R."/>
            <person name="Binder M."/>
            <person name="Bloem J."/>
            <person name="Labutti K."/>
            <person name="Salamov A."/>
            <person name="Andreopoulos B."/>
            <person name="Baker S."/>
            <person name="Barry K."/>
            <person name="Bills G."/>
            <person name="Bluhm B."/>
            <person name="Cannon C."/>
            <person name="Castanera R."/>
            <person name="Culley D."/>
            <person name="Daum C."/>
            <person name="Ezra D."/>
            <person name="Gonzalez J."/>
            <person name="Henrissat B."/>
            <person name="Kuo A."/>
            <person name="Liang C."/>
            <person name="Lipzen A."/>
            <person name="Lutzoni F."/>
            <person name="Magnuson J."/>
            <person name="Mondo S."/>
            <person name="Nolan M."/>
            <person name="Ohm R."/>
            <person name="Pangilinan J."/>
            <person name="Park H.-J."/>
            <person name="Ramirez L."/>
            <person name="Alfaro M."/>
            <person name="Sun H."/>
            <person name="Tritt A."/>
            <person name="Yoshinaga Y."/>
            <person name="Zwiers L.-H."/>
            <person name="Turgeon B."/>
            <person name="Goodwin S."/>
            <person name="Spatafora J."/>
            <person name="Crous P."/>
            <person name="Grigoriev I."/>
        </authorList>
    </citation>
    <scope>NUCLEOTIDE SEQUENCE</scope>
    <source>
        <strain evidence="6">SCOH1-5</strain>
    </source>
</reference>
<dbReference type="InterPro" id="IPR011990">
    <property type="entry name" value="TPR-like_helical_dom_sf"/>
</dbReference>
<comment type="similarity">
    <text evidence="3">Belongs to the TTC4 family.</text>
</comment>
<name>A0A6A6FCZ9_9PEZI</name>
<feature type="compositionally biased region" description="Low complexity" evidence="4">
    <location>
        <begin position="318"/>
        <end position="335"/>
    </location>
</feature>
<dbReference type="PANTHER" id="PTHR46035:SF1">
    <property type="entry name" value="TETRATRICOPEPTIDE REPEAT PROTEIN 4"/>
    <property type="match status" value="1"/>
</dbReference>
<accession>A0A6A6FCZ9</accession>
<dbReference type="AlphaFoldDB" id="A0A6A6FCZ9"/>
<evidence type="ECO:0000259" key="5">
    <source>
        <dbReference type="Pfam" id="PF18972"/>
    </source>
</evidence>
<dbReference type="CDD" id="cd21381">
    <property type="entry name" value="CTWD_TTC4"/>
    <property type="match status" value="1"/>
</dbReference>
<dbReference type="Gene3D" id="1.25.40.10">
    <property type="entry name" value="Tetratricopeptide repeat domain"/>
    <property type="match status" value="1"/>
</dbReference>
<dbReference type="GO" id="GO:0006457">
    <property type="term" value="P:protein folding"/>
    <property type="evidence" value="ECO:0007669"/>
    <property type="project" value="TreeGrafter"/>
</dbReference>
<feature type="domain" description="Cns1/TTC4 wheel" evidence="5">
    <location>
        <begin position="270"/>
        <end position="403"/>
    </location>
</feature>
<dbReference type="PANTHER" id="PTHR46035">
    <property type="entry name" value="TETRATRICOPEPTIDE REPEAT PROTEIN 4"/>
    <property type="match status" value="1"/>
</dbReference>
<keyword evidence="1" id="KW-0677">Repeat</keyword>
<dbReference type="InterPro" id="IPR044059">
    <property type="entry name" value="Csn1/TTC4_wheel"/>
</dbReference>
<evidence type="ECO:0000313" key="7">
    <source>
        <dbReference type="Proteomes" id="UP000799539"/>
    </source>
</evidence>
<dbReference type="OrthoDB" id="420195at2759"/>
<evidence type="ECO:0000313" key="6">
    <source>
        <dbReference type="EMBL" id="KAF2211287.1"/>
    </source>
</evidence>